<dbReference type="InterPro" id="IPR011706">
    <property type="entry name" value="Cu-oxidase_C"/>
</dbReference>
<feature type="compositionally biased region" description="Polar residues" evidence="14">
    <location>
        <begin position="572"/>
        <end position="588"/>
    </location>
</feature>
<sequence>MPRLRHYLAAQAFFVFLLFSSIASAAIVEHVFHVKNVLVKPLCKDQMIPAVNGSLPGPTINVREGDTLVVNVINNSTYNITIHWHGVFQRKSSWMDGADMITQCAIQPSNNFTYRFEITGQEGTLLWHAHTTNLRATLHGALIIRPRSGGPYPFLKPYKEVLLIFEQWWDMDVGLIATRPAPVSDAYLINGLAGDSYPCSKNRMFNLKVIQGKTYLLRIINAALNKHLFFKIANHNVTVVAVDAVYTTPYVSDVMMLTPGQTIDALLTADQPIGSYFMSISPYNSANQGSSVPPNTTTRGLVIYAGATSASPVVTPSMPGMDDESTAHRFSSNITGLVGGPHWTPVPRHVDEKMFMTIGLGLELCLHPDNTKHCLVGGEQQLSGSLNNYSFVLPKTISLQEAHFYNVTGVYTSDFPNEPPLKFDYANFRAHNDSEGKMMYPERKTSVKTLRFNSTVEIVLQNTKIVTSESHPMHLHGFNFYVLGYGFGNYDPIRDERKLNLVNPQMHNTVGVPSGGWVVLRFIADNPGTWMFHCHMDVHLPFGMIMAFIVQNGPTPETSLPPPPSNLPQCTRDPTLSESPKTSVDLSY</sequence>
<evidence type="ECO:0000256" key="2">
    <source>
        <dbReference type="ARBA" id="ARBA00004271"/>
    </source>
</evidence>
<evidence type="ECO:0000313" key="18">
    <source>
        <dbReference type="EMBL" id="ESQ40113.1"/>
    </source>
</evidence>
<evidence type="ECO:0000256" key="6">
    <source>
        <dbReference type="ARBA" id="ARBA00022525"/>
    </source>
</evidence>
<evidence type="ECO:0000256" key="10">
    <source>
        <dbReference type="ARBA" id="ARBA00023008"/>
    </source>
</evidence>
<dbReference type="Proteomes" id="UP000030689">
    <property type="component" value="Unassembled WGS sequence"/>
</dbReference>
<feature type="domain" description="Plastocyanin-like" evidence="15">
    <location>
        <begin position="160"/>
        <end position="299"/>
    </location>
</feature>
<organism evidence="18 19">
    <name type="scientific">Eutrema salsugineum</name>
    <name type="common">Saltwater cress</name>
    <name type="synonym">Sisymbrium salsugineum</name>
    <dbReference type="NCBI Taxonomy" id="72664"/>
    <lineage>
        <taxon>Eukaryota</taxon>
        <taxon>Viridiplantae</taxon>
        <taxon>Streptophyta</taxon>
        <taxon>Embryophyta</taxon>
        <taxon>Tracheophyta</taxon>
        <taxon>Spermatophyta</taxon>
        <taxon>Magnoliopsida</taxon>
        <taxon>eudicotyledons</taxon>
        <taxon>Gunneridae</taxon>
        <taxon>Pentapetalae</taxon>
        <taxon>rosids</taxon>
        <taxon>malvids</taxon>
        <taxon>Brassicales</taxon>
        <taxon>Brassicaceae</taxon>
        <taxon>Eutremeae</taxon>
        <taxon>Eutrema</taxon>
    </lineage>
</organism>
<dbReference type="CDD" id="cd13849">
    <property type="entry name" value="CuRO_1_LCC_plant"/>
    <property type="match status" value="1"/>
</dbReference>
<evidence type="ECO:0000256" key="1">
    <source>
        <dbReference type="ARBA" id="ARBA00000349"/>
    </source>
</evidence>
<dbReference type="OrthoDB" id="2121828at2759"/>
<dbReference type="GO" id="GO:0046274">
    <property type="term" value="P:lignin catabolic process"/>
    <property type="evidence" value="ECO:0007669"/>
    <property type="project" value="UniProtKB-KW"/>
</dbReference>
<keyword evidence="7 13" id="KW-0479">Metal-binding</keyword>
<dbReference type="Gene3D" id="2.60.40.420">
    <property type="entry name" value="Cupredoxins - blue copper proteins"/>
    <property type="match status" value="3"/>
</dbReference>
<keyword evidence="5 13" id="KW-0052">Apoplast</keyword>
<reference evidence="18 19" key="1">
    <citation type="journal article" date="2013" name="Front. Plant Sci.">
        <title>The Reference Genome of the Halophytic Plant Eutrema salsugineum.</title>
        <authorList>
            <person name="Yang R."/>
            <person name="Jarvis D.E."/>
            <person name="Chen H."/>
            <person name="Beilstein M.A."/>
            <person name="Grimwood J."/>
            <person name="Jenkins J."/>
            <person name="Shu S."/>
            <person name="Prochnik S."/>
            <person name="Xin M."/>
            <person name="Ma C."/>
            <person name="Schmutz J."/>
            <person name="Wing R.A."/>
            <person name="Mitchell-Olds T."/>
            <person name="Schumaker K.S."/>
            <person name="Wang X."/>
        </authorList>
    </citation>
    <scope>NUCLEOTIDE SEQUENCE [LARGE SCALE GENOMIC DNA]</scope>
</reference>
<evidence type="ECO:0000259" key="17">
    <source>
        <dbReference type="Pfam" id="PF07732"/>
    </source>
</evidence>
<dbReference type="InterPro" id="IPR002355">
    <property type="entry name" value="Cu_oxidase_Cu_BS"/>
</dbReference>
<keyword evidence="6 13" id="KW-0964">Secreted</keyword>
<dbReference type="PROSITE" id="PS00080">
    <property type="entry name" value="MULTICOPPER_OXIDASE2"/>
    <property type="match status" value="1"/>
</dbReference>
<dbReference type="InterPro" id="IPR001117">
    <property type="entry name" value="Cu-oxidase_2nd"/>
</dbReference>
<dbReference type="Gramene" id="ESQ40113">
    <property type="protein sequence ID" value="ESQ40113"/>
    <property type="gene ID" value="EUTSA_v10013058mg"/>
</dbReference>
<dbReference type="CDD" id="cd13897">
    <property type="entry name" value="CuRO_3_LCC_plant"/>
    <property type="match status" value="1"/>
</dbReference>
<dbReference type="eggNOG" id="KOG1263">
    <property type="taxonomic scope" value="Eukaryota"/>
</dbReference>
<evidence type="ECO:0000256" key="8">
    <source>
        <dbReference type="ARBA" id="ARBA00022737"/>
    </source>
</evidence>
<accession>V4LJZ2</accession>
<comment type="function">
    <text evidence="13">Lignin degradation and detoxification of lignin-derived products.</text>
</comment>
<dbReference type="NCBIfam" id="TIGR03389">
    <property type="entry name" value="laccase"/>
    <property type="match status" value="1"/>
</dbReference>
<evidence type="ECO:0000259" key="15">
    <source>
        <dbReference type="Pfam" id="PF00394"/>
    </source>
</evidence>
<dbReference type="AlphaFoldDB" id="V4LJZ2"/>
<feature type="region of interest" description="Disordered" evidence="14">
    <location>
        <begin position="555"/>
        <end position="588"/>
    </location>
</feature>
<dbReference type="InterPro" id="IPR034285">
    <property type="entry name" value="CuRO_2_LCC"/>
</dbReference>
<evidence type="ECO:0000256" key="14">
    <source>
        <dbReference type="SAM" id="MobiDB-lite"/>
    </source>
</evidence>
<dbReference type="InterPro" id="IPR008972">
    <property type="entry name" value="Cupredoxin"/>
</dbReference>
<keyword evidence="9 13" id="KW-0560">Oxidoreductase</keyword>
<dbReference type="InterPro" id="IPR011707">
    <property type="entry name" value="Cu-oxidase-like_N"/>
</dbReference>
<comment type="cofactor">
    <cofactor evidence="13">
        <name>Cu cation</name>
        <dbReference type="ChEBI" id="CHEBI:23378"/>
    </cofactor>
    <text evidence="13">Binds 4 Cu cations per monomer.</text>
</comment>
<dbReference type="Pfam" id="PF07732">
    <property type="entry name" value="Cu-oxidase_3"/>
    <property type="match status" value="1"/>
</dbReference>
<evidence type="ECO:0000256" key="13">
    <source>
        <dbReference type="RuleBase" id="RU361119"/>
    </source>
</evidence>
<feature type="chain" id="PRO_5005148483" description="Laccase" evidence="13">
    <location>
        <begin position="26"/>
        <end position="588"/>
    </location>
</feature>
<dbReference type="GO" id="GO:0052716">
    <property type="term" value="F:hydroquinone:oxygen oxidoreductase activity"/>
    <property type="evidence" value="ECO:0007669"/>
    <property type="project" value="UniProtKB-EC"/>
</dbReference>
<evidence type="ECO:0000256" key="9">
    <source>
        <dbReference type="ARBA" id="ARBA00023002"/>
    </source>
</evidence>
<dbReference type="Pfam" id="PF07731">
    <property type="entry name" value="Cu-oxidase_2"/>
    <property type="match status" value="1"/>
</dbReference>
<evidence type="ECO:0000313" key="19">
    <source>
        <dbReference type="Proteomes" id="UP000030689"/>
    </source>
</evidence>
<evidence type="ECO:0000256" key="5">
    <source>
        <dbReference type="ARBA" id="ARBA00022523"/>
    </source>
</evidence>
<feature type="domain" description="Plastocyanin-like" evidence="16">
    <location>
        <begin position="415"/>
        <end position="552"/>
    </location>
</feature>
<comment type="catalytic activity">
    <reaction evidence="1 13">
        <text>4 hydroquinone + O2 = 4 benzosemiquinone + 2 H2O</text>
        <dbReference type="Rhea" id="RHEA:11276"/>
        <dbReference type="ChEBI" id="CHEBI:15377"/>
        <dbReference type="ChEBI" id="CHEBI:15379"/>
        <dbReference type="ChEBI" id="CHEBI:17594"/>
        <dbReference type="ChEBI" id="CHEBI:17977"/>
        <dbReference type="EC" id="1.10.3.2"/>
    </reaction>
</comment>
<dbReference type="SUPFAM" id="SSF49503">
    <property type="entry name" value="Cupredoxins"/>
    <property type="match status" value="3"/>
</dbReference>
<evidence type="ECO:0000256" key="11">
    <source>
        <dbReference type="ARBA" id="ARBA00023180"/>
    </source>
</evidence>
<dbReference type="InterPro" id="IPR034288">
    <property type="entry name" value="CuRO_1_LCC"/>
</dbReference>
<feature type="signal peptide" evidence="13">
    <location>
        <begin position="1"/>
        <end position="25"/>
    </location>
</feature>
<evidence type="ECO:0000256" key="4">
    <source>
        <dbReference type="ARBA" id="ARBA00012297"/>
    </source>
</evidence>
<dbReference type="Pfam" id="PF00394">
    <property type="entry name" value="Cu-oxidase"/>
    <property type="match status" value="1"/>
</dbReference>
<keyword evidence="8 13" id="KW-0677">Repeat</keyword>
<dbReference type="KEGG" id="eus:EUTSA_v10013058mg"/>
<dbReference type="InterPro" id="IPR045087">
    <property type="entry name" value="Cu-oxidase_fam"/>
</dbReference>
<gene>
    <name evidence="18" type="ORF">EUTSA_v10013058mg</name>
</gene>
<keyword evidence="10 13" id="KW-0186">Copper</keyword>
<evidence type="ECO:0000256" key="3">
    <source>
        <dbReference type="ARBA" id="ARBA00010609"/>
    </source>
</evidence>
<dbReference type="InterPro" id="IPR017761">
    <property type="entry name" value="Laccase"/>
</dbReference>
<dbReference type="EC" id="1.10.3.2" evidence="4 13"/>
<dbReference type="PANTHER" id="PTHR11709:SF251">
    <property type="entry name" value="LACCASE-8-RELATED"/>
    <property type="match status" value="1"/>
</dbReference>
<dbReference type="CDD" id="cd13875">
    <property type="entry name" value="CuRO_2_LCC_plant"/>
    <property type="match status" value="1"/>
</dbReference>
<proteinExistence type="inferred from homology"/>
<comment type="similarity">
    <text evidence="3 13">Belongs to the multicopper oxidase family.</text>
</comment>
<keyword evidence="12 13" id="KW-0439">Lignin degradation</keyword>
<evidence type="ECO:0000259" key="16">
    <source>
        <dbReference type="Pfam" id="PF07731"/>
    </source>
</evidence>
<dbReference type="GO" id="GO:0005507">
    <property type="term" value="F:copper ion binding"/>
    <property type="evidence" value="ECO:0007669"/>
    <property type="project" value="InterPro"/>
</dbReference>
<evidence type="ECO:0000256" key="12">
    <source>
        <dbReference type="ARBA" id="ARBA00023185"/>
    </source>
</evidence>
<keyword evidence="13" id="KW-0732">Signal</keyword>
<dbReference type="GO" id="GO:0048046">
    <property type="term" value="C:apoplast"/>
    <property type="evidence" value="ECO:0007669"/>
    <property type="project" value="UniProtKB-SubCell"/>
</dbReference>
<evidence type="ECO:0000256" key="7">
    <source>
        <dbReference type="ARBA" id="ARBA00022723"/>
    </source>
</evidence>
<protein>
    <recommendedName>
        <fullName evidence="4 13">Laccase</fullName>
        <ecNumber evidence="4 13">1.10.3.2</ecNumber>
    </recommendedName>
    <alternativeName>
        <fullName evidence="13">Benzenediol:oxygen oxidoreductase</fullName>
    </alternativeName>
    <alternativeName>
        <fullName evidence="13">Diphenol oxidase</fullName>
    </alternativeName>
    <alternativeName>
        <fullName evidence="13">Urishiol oxidase</fullName>
    </alternativeName>
</protein>
<dbReference type="PANTHER" id="PTHR11709">
    <property type="entry name" value="MULTI-COPPER OXIDASE"/>
    <property type="match status" value="1"/>
</dbReference>
<name>V4LJZ2_EUTSA</name>
<keyword evidence="19" id="KW-1185">Reference proteome</keyword>
<feature type="domain" description="Plastocyanin-like" evidence="17">
    <location>
        <begin position="34"/>
        <end position="148"/>
    </location>
</feature>
<comment type="subcellular location">
    <subcellularLocation>
        <location evidence="2 13">Secreted</location>
        <location evidence="2 13">Extracellular space</location>
        <location evidence="2 13">Apoplast</location>
    </subcellularLocation>
</comment>
<keyword evidence="11" id="KW-0325">Glycoprotein</keyword>
<dbReference type="InterPro" id="IPR034289">
    <property type="entry name" value="CuRO_3_LCC"/>
</dbReference>
<dbReference type="EMBL" id="KI517464">
    <property type="protein sequence ID" value="ESQ40113.1"/>
    <property type="molecule type" value="Genomic_DNA"/>
</dbReference>